<feature type="signal peptide" evidence="1">
    <location>
        <begin position="1"/>
        <end position="22"/>
    </location>
</feature>
<keyword evidence="1" id="KW-0732">Signal</keyword>
<feature type="chain" id="PRO_5016844467" evidence="1">
    <location>
        <begin position="23"/>
        <end position="251"/>
    </location>
</feature>
<accession>A0A369UQ44</accession>
<dbReference type="Proteomes" id="UP000253782">
    <property type="component" value="Unassembled WGS sequence"/>
</dbReference>
<keyword evidence="3" id="KW-1185">Reference proteome</keyword>
<sequence length="251" mass="27536">MTRNISLFASLALLFVTSQASAGWYEIKNYVGTVGKVPVHVSLQTYDYLNHDGPSRWRVEGSYYYDAHRIPIPLQGKRQPDGNMVLCEAAPPRSVADSPVVPARSAAHPVPCPIALKIADDSAIGEWNDGKKTLPMTLHQVGSLDDTGGTERPHPLTGIVEIPMWYHTKTHLLLGVYESSKDCLASMRHLRLVNITTGHIDNDIALDCEAGMIMTPIYANVTPGETTHSVTVGFQGGRMGHDEDVDIRPRK</sequence>
<evidence type="ECO:0000256" key="1">
    <source>
        <dbReference type="SAM" id="SignalP"/>
    </source>
</evidence>
<proteinExistence type="predicted"/>
<dbReference type="EMBL" id="QQAH01000009">
    <property type="protein sequence ID" value="RDD81740.1"/>
    <property type="molecule type" value="Genomic_DNA"/>
</dbReference>
<dbReference type="AlphaFoldDB" id="A0A369UQ44"/>
<comment type="caution">
    <text evidence="2">The sequence shown here is derived from an EMBL/GenBank/DDBJ whole genome shotgun (WGS) entry which is preliminary data.</text>
</comment>
<gene>
    <name evidence="2" type="ORF">DVJ77_11330</name>
</gene>
<dbReference type="RefSeq" id="WP_114845607.1">
    <property type="nucleotide sequence ID" value="NZ_JBHSPE010000005.1"/>
</dbReference>
<organism evidence="2 3">
    <name type="scientific">Dyella tabacisoli</name>
    <dbReference type="NCBI Taxonomy" id="2282381"/>
    <lineage>
        <taxon>Bacteria</taxon>
        <taxon>Pseudomonadati</taxon>
        <taxon>Pseudomonadota</taxon>
        <taxon>Gammaproteobacteria</taxon>
        <taxon>Lysobacterales</taxon>
        <taxon>Rhodanobacteraceae</taxon>
        <taxon>Dyella</taxon>
    </lineage>
</organism>
<dbReference type="OrthoDB" id="9809602at2"/>
<name>A0A369UQ44_9GAMM</name>
<evidence type="ECO:0000313" key="2">
    <source>
        <dbReference type="EMBL" id="RDD81740.1"/>
    </source>
</evidence>
<reference evidence="2 3" key="1">
    <citation type="submission" date="2018-07" db="EMBL/GenBank/DDBJ databases">
        <title>Dyella tabacisoli L4-6T, whole genome shotgun sequence.</title>
        <authorList>
            <person name="Zhou X.-K."/>
            <person name="Li W.-J."/>
            <person name="Duan Y.-Q."/>
        </authorList>
    </citation>
    <scope>NUCLEOTIDE SEQUENCE [LARGE SCALE GENOMIC DNA]</scope>
    <source>
        <strain evidence="2 3">L4-6</strain>
    </source>
</reference>
<protein>
    <submittedName>
        <fullName evidence="2">Uncharacterized protein</fullName>
    </submittedName>
</protein>
<evidence type="ECO:0000313" key="3">
    <source>
        <dbReference type="Proteomes" id="UP000253782"/>
    </source>
</evidence>